<evidence type="ECO:0000256" key="1">
    <source>
        <dbReference type="ARBA" id="ARBA00009356"/>
    </source>
</evidence>
<evidence type="ECO:0000256" key="2">
    <source>
        <dbReference type="ARBA" id="ARBA00022980"/>
    </source>
</evidence>
<reference evidence="6 7" key="1">
    <citation type="journal article" date="2023" name="Plants (Basel)">
        <title>Bridging the Gap: Combining Genomics and Transcriptomics Approaches to Understand Stylosanthes scabra, an Orphan Legume from the Brazilian Caatinga.</title>
        <authorList>
            <person name="Ferreira-Neto J.R.C."/>
            <person name="da Silva M.D."/>
            <person name="Binneck E."/>
            <person name="de Melo N.F."/>
            <person name="da Silva R.H."/>
            <person name="de Melo A.L.T.M."/>
            <person name="Pandolfi V."/>
            <person name="Bustamante F.O."/>
            <person name="Brasileiro-Vidal A.C."/>
            <person name="Benko-Iseppon A.M."/>
        </authorList>
    </citation>
    <scope>NUCLEOTIDE SEQUENCE [LARGE SCALE GENOMIC DNA]</scope>
    <source>
        <tissue evidence="6">Leaves</tissue>
    </source>
</reference>
<protein>
    <recommendedName>
        <fullName evidence="5">Large ribosomal subunit protein uL6 alpha-beta domain-containing protein</fullName>
    </recommendedName>
</protein>
<dbReference type="Pfam" id="PF00347">
    <property type="entry name" value="Ribosomal_L6"/>
    <property type="match status" value="1"/>
</dbReference>
<dbReference type="Proteomes" id="UP001341840">
    <property type="component" value="Unassembled WGS sequence"/>
</dbReference>
<evidence type="ECO:0000256" key="3">
    <source>
        <dbReference type="ARBA" id="ARBA00023274"/>
    </source>
</evidence>
<evidence type="ECO:0000259" key="5">
    <source>
        <dbReference type="Pfam" id="PF00347"/>
    </source>
</evidence>
<keyword evidence="7" id="KW-1185">Reference proteome</keyword>
<organism evidence="6 7">
    <name type="scientific">Stylosanthes scabra</name>
    <dbReference type="NCBI Taxonomy" id="79078"/>
    <lineage>
        <taxon>Eukaryota</taxon>
        <taxon>Viridiplantae</taxon>
        <taxon>Streptophyta</taxon>
        <taxon>Embryophyta</taxon>
        <taxon>Tracheophyta</taxon>
        <taxon>Spermatophyta</taxon>
        <taxon>Magnoliopsida</taxon>
        <taxon>eudicotyledons</taxon>
        <taxon>Gunneridae</taxon>
        <taxon>Pentapetalae</taxon>
        <taxon>rosids</taxon>
        <taxon>fabids</taxon>
        <taxon>Fabales</taxon>
        <taxon>Fabaceae</taxon>
        <taxon>Papilionoideae</taxon>
        <taxon>50 kb inversion clade</taxon>
        <taxon>dalbergioids sensu lato</taxon>
        <taxon>Dalbergieae</taxon>
        <taxon>Pterocarpus clade</taxon>
        <taxon>Stylosanthes</taxon>
    </lineage>
</organism>
<dbReference type="InterPro" id="IPR000702">
    <property type="entry name" value="Ribosomal_uL6-like"/>
</dbReference>
<name>A0ABU6R6B3_9FABA</name>
<gene>
    <name evidence="6" type="ORF">PIB30_012418</name>
</gene>
<comment type="similarity">
    <text evidence="1 4">Belongs to the universal ribosomal protein uL6 family.</text>
</comment>
<dbReference type="EMBL" id="JASCZI010030239">
    <property type="protein sequence ID" value="MED6119512.1"/>
    <property type="molecule type" value="Genomic_DNA"/>
</dbReference>
<evidence type="ECO:0000313" key="7">
    <source>
        <dbReference type="Proteomes" id="UP001341840"/>
    </source>
</evidence>
<keyword evidence="2 4" id="KW-0689">Ribosomal protein</keyword>
<dbReference type="PRINTS" id="PR00059">
    <property type="entry name" value="RIBOSOMALL6"/>
</dbReference>
<evidence type="ECO:0000313" key="6">
    <source>
        <dbReference type="EMBL" id="MED6119512.1"/>
    </source>
</evidence>
<feature type="domain" description="Large ribosomal subunit protein uL6 alpha-beta" evidence="5">
    <location>
        <begin position="128"/>
        <end position="202"/>
    </location>
</feature>
<dbReference type="InterPro" id="IPR020040">
    <property type="entry name" value="Ribosomal_uL6_a/b-dom"/>
</dbReference>
<proteinExistence type="inferred from homology"/>
<dbReference type="SUPFAM" id="SSF56053">
    <property type="entry name" value="Ribosomal protein L6"/>
    <property type="match status" value="1"/>
</dbReference>
<dbReference type="Gene3D" id="3.90.930.12">
    <property type="entry name" value="Ribosomal protein L6, alpha-beta domain"/>
    <property type="match status" value="1"/>
</dbReference>
<dbReference type="InterPro" id="IPR019906">
    <property type="entry name" value="Ribosomal_uL6_bac-type"/>
</dbReference>
<dbReference type="PANTHER" id="PTHR11655">
    <property type="entry name" value="60S/50S RIBOSOMAL PROTEIN L6/L9"/>
    <property type="match status" value="1"/>
</dbReference>
<comment type="caution">
    <text evidence="6">The sequence shown here is derived from an EMBL/GenBank/DDBJ whole genome shotgun (WGS) entry which is preliminary data.</text>
</comment>
<evidence type="ECO:0000256" key="4">
    <source>
        <dbReference type="RuleBase" id="RU003869"/>
    </source>
</evidence>
<dbReference type="PANTHER" id="PTHR11655:SF17">
    <property type="entry name" value="RIBOSOMAL PROTEIN L6-RELATED"/>
    <property type="match status" value="1"/>
</dbReference>
<sequence length="217" mass="24882">MGCYSTLSLATSLTRDDMLRDSHPSTICSRTTLLSLLPLINGSVPSNNVVTAIHRLQLPDRNGYRWGEYPLSRPSPFTKFFRLCHGSLFMNPRMDDEYPRVSIGEPPLLTSPFIRGGGFPFLWRFRRVGYKARVEDQGRLLYLKLGYSHEVELPVLLAMRVFCFKKNMVCCTIIDKQRVHQFAAIVCNCKPLEVYKGKGTMYINEVIKRKQGKKSKL</sequence>
<keyword evidence="3 4" id="KW-0687">Ribonucleoprotein</keyword>
<dbReference type="InterPro" id="IPR036789">
    <property type="entry name" value="Ribosomal_uL6-like_a/b-dom_sf"/>
</dbReference>
<accession>A0ABU6R6B3</accession>